<dbReference type="Pfam" id="PF01388">
    <property type="entry name" value="ARID"/>
    <property type="match status" value="1"/>
</dbReference>
<dbReference type="SMART" id="SM01014">
    <property type="entry name" value="ARID"/>
    <property type="match status" value="1"/>
</dbReference>
<dbReference type="InterPro" id="IPR001005">
    <property type="entry name" value="SANT/Myb"/>
</dbReference>
<evidence type="ECO:0000313" key="2">
    <source>
        <dbReference type="EMBL" id="KAE8657314.1"/>
    </source>
</evidence>
<dbReference type="CDD" id="cd00167">
    <property type="entry name" value="SANT"/>
    <property type="match status" value="1"/>
</dbReference>
<evidence type="ECO:0000259" key="1">
    <source>
        <dbReference type="PROSITE" id="PS51011"/>
    </source>
</evidence>
<dbReference type="AlphaFoldDB" id="A0A6A2XTK2"/>
<gene>
    <name evidence="2" type="ORF">F3Y22_tig00116996pilonHSYRG00440</name>
</gene>
<dbReference type="PROSITE" id="PS51011">
    <property type="entry name" value="ARID"/>
    <property type="match status" value="1"/>
</dbReference>
<sequence>MVTNGAALDCVEIVNKCGTMGGHLDVDNVGKDLEQFGDNKDRLRCLFDLVLSGYLKEVTWKGLFRPMPAMLGNDGQSLDLLKLFLVVREIGGYELVSNEGLWAFVVKELGLGFQVLASVKLIYAKYLYELEKWLRSNLEDRKEDNACGGNFGFLTLEQEKDFRGLFANRIGRQGVVNKVALIEYRKHKKFIGKDSKNGVGVSDTNSRFRLQDRVGKVYGDDAENECRKEFSTRKRKRKSLSEMLSWVMLVAKCHDDPSVREILEPSKWINHKGDEFWIQAIRAREALRQKRDGHSVIEQSPLQKNQEMHPSMYDDDFLNHHFTEKLRCSERLSRSNSCSCSHCSSGSTFDSQLMCLHRTHSECGPKELSSIAIDLSSLDTSMTVEPYGDDIFRRQVAVGPRFQAEVPEWTGPVSDSDSKWLGTRQWPLSGGEYDSLAITDPIGSRQPNSCSCQIPNSVECIRFHIAENRMKLKLELGSLFYHWRFDGMGEEVSLRWTAEEEKKFKHMVQLESPSLNAFWPRASEFFPEKTWQDLISYYFNVFLIRRRSYQNRVTPKSIDSDDDESEFGCISDSFGSYALKVPGSNTLTCSQNNQCIDLELDEH</sequence>
<dbReference type="SUPFAM" id="SSF46774">
    <property type="entry name" value="ARID-like"/>
    <property type="match status" value="1"/>
</dbReference>
<dbReference type="CDD" id="cd16100">
    <property type="entry name" value="ARID"/>
    <property type="match status" value="1"/>
</dbReference>
<organism evidence="2 3">
    <name type="scientific">Hibiscus syriacus</name>
    <name type="common">Rose of Sharon</name>
    <dbReference type="NCBI Taxonomy" id="106335"/>
    <lineage>
        <taxon>Eukaryota</taxon>
        <taxon>Viridiplantae</taxon>
        <taxon>Streptophyta</taxon>
        <taxon>Embryophyta</taxon>
        <taxon>Tracheophyta</taxon>
        <taxon>Spermatophyta</taxon>
        <taxon>Magnoliopsida</taxon>
        <taxon>eudicotyledons</taxon>
        <taxon>Gunneridae</taxon>
        <taxon>Pentapetalae</taxon>
        <taxon>rosids</taxon>
        <taxon>malvids</taxon>
        <taxon>Malvales</taxon>
        <taxon>Malvaceae</taxon>
        <taxon>Malvoideae</taxon>
        <taxon>Hibiscus</taxon>
    </lineage>
</organism>
<dbReference type="InterPro" id="IPR036431">
    <property type="entry name" value="ARID_dom_sf"/>
</dbReference>
<name>A0A6A2XTK2_HIBSY</name>
<accession>A0A6A2XTK2</accession>
<dbReference type="Gene3D" id="1.10.150.60">
    <property type="entry name" value="ARID DNA-binding domain"/>
    <property type="match status" value="1"/>
</dbReference>
<dbReference type="SMART" id="SM00501">
    <property type="entry name" value="BRIGHT"/>
    <property type="match status" value="1"/>
</dbReference>
<dbReference type="InterPro" id="IPR001606">
    <property type="entry name" value="ARID_dom"/>
</dbReference>
<evidence type="ECO:0000313" key="3">
    <source>
        <dbReference type="Proteomes" id="UP000436088"/>
    </source>
</evidence>
<dbReference type="GO" id="GO:0003677">
    <property type="term" value="F:DNA binding"/>
    <property type="evidence" value="ECO:0007669"/>
    <property type="project" value="InterPro"/>
</dbReference>
<dbReference type="PANTHER" id="PTHR46410">
    <property type="entry name" value="AT-RICH INTERACTIVE DOMAIN-CONTAINING PROTEIN 2"/>
    <property type="match status" value="1"/>
</dbReference>
<reference evidence="2" key="1">
    <citation type="submission" date="2019-09" db="EMBL/GenBank/DDBJ databases">
        <title>Draft genome information of white flower Hibiscus syriacus.</title>
        <authorList>
            <person name="Kim Y.-M."/>
        </authorList>
    </citation>
    <scope>NUCLEOTIDE SEQUENCE [LARGE SCALE GENOMIC DNA]</scope>
    <source>
        <strain evidence="2">YM2019G1</strain>
    </source>
</reference>
<comment type="caution">
    <text evidence="2">The sequence shown here is derived from an EMBL/GenBank/DDBJ whole genome shotgun (WGS) entry which is preliminary data.</text>
</comment>
<protein>
    <submittedName>
        <fullName evidence="2">RING/U-box superfamily protein</fullName>
    </submittedName>
</protein>
<dbReference type="EMBL" id="VEPZ02001761">
    <property type="protein sequence ID" value="KAE8657314.1"/>
    <property type="molecule type" value="Genomic_DNA"/>
</dbReference>
<feature type="domain" description="ARID" evidence="1">
    <location>
        <begin position="41"/>
        <end position="135"/>
    </location>
</feature>
<dbReference type="OrthoDB" id="1938591at2759"/>
<dbReference type="Proteomes" id="UP000436088">
    <property type="component" value="Unassembled WGS sequence"/>
</dbReference>
<dbReference type="PANTHER" id="PTHR46410:SF18">
    <property type="entry name" value="AT-RICH INTERACTIVE DOMAIN-CONTAINING PROTEIN 2"/>
    <property type="match status" value="1"/>
</dbReference>
<proteinExistence type="predicted"/>
<keyword evidence="3" id="KW-1185">Reference proteome</keyword>